<protein>
    <submittedName>
        <fullName evidence="5">BMC domain-containing protein</fullName>
    </submittedName>
</protein>
<dbReference type="Gene3D" id="3.30.70.1710">
    <property type="match status" value="1"/>
</dbReference>
<evidence type="ECO:0000313" key="6">
    <source>
        <dbReference type="Proteomes" id="UP000183952"/>
    </source>
</evidence>
<dbReference type="AlphaFoldDB" id="A0A1M6KC83"/>
<dbReference type="OrthoDB" id="9812608at2"/>
<proteinExistence type="inferred from homology"/>
<name>A0A1M6KC83_9CLOT</name>
<dbReference type="PANTHER" id="PTHR33941">
    <property type="entry name" value="PROPANEDIOL UTILIZATION PROTEIN PDUA"/>
    <property type="match status" value="1"/>
</dbReference>
<dbReference type="InterPro" id="IPR000249">
    <property type="entry name" value="BMC_dom"/>
</dbReference>
<dbReference type="Proteomes" id="UP000183952">
    <property type="component" value="Unassembled WGS sequence"/>
</dbReference>
<sequence length="182" mass="20186">MNSLGLIETVGLVCAIEGLDVALKTADVEVIGCECIGGGIVTVKLTGEVEAVRVAVETAAMAVERIGTLRATHVIAKTAEDMEFILSDNMPKAKEQLQEDKCCDTEENKELKESKELQEDKDLQKVCEKSSVYTREDLQSMKVLQLRTIARMVITNLTKKQIKFARKDELIEAILEVVERKC</sequence>
<dbReference type="STRING" id="1121331.SAMN02745248_00413"/>
<evidence type="ECO:0000256" key="2">
    <source>
        <dbReference type="ARBA" id="ARBA00024446"/>
    </source>
</evidence>
<dbReference type="SMART" id="SM00877">
    <property type="entry name" value="BMC"/>
    <property type="match status" value="1"/>
</dbReference>
<accession>A0A1M6KC83</accession>
<dbReference type="InterPro" id="IPR044872">
    <property type="entry name" value="CcmK/CsoS1_BMC"/>
</dbReference>
<dbReference type="RefSeq" id="WP_072901769.1">
    <property type="nucleotide sequence ID" value="NZ_FRAD01000004.1"/>
</dbReference>
<dbReference type="InterPro" id="IPR050575">
    <property type="entry name" value="BMC_shell"/>
</dbReference>
<dbReference type="InterPro" id="IPR037233">
    <property type="entry name" value="CcmK-like_sf"/>
</dbReference>
<gene>
    <name evidence="5" type="ORF">SAMN02745248_00413</name>
</gene>
<feature type="domain" description="BMC" evidence="4">
    <location>
        <begin position="3"/>
        <end position="87"/>
    </location>
</feature>
<keyword evidence="2" id="KW-1283">Bacterial microcompartment</keyword>
<dbReference type="Pfam" id="PF00936">
    <property type="entry name" value="BMC"/>
    <property type="match status" value="1"/>
</dbReference>
<dbReference type="PANTHER" id="PTHR33941:SF11">
    <property type="entry name" value="BACTERIAL MICROCOMPARTMENT SHELL PROTEIN PDUJ"/>
    <property type="match status" value="1"/>
</dbReference>
<reference evidence="5 6" key="1">
    <citation type="submission" date="2016-11" db="EMBL/GenBank/DDBJ databases">
        <authorList>
            <person name="Jaros S."/>
            <person name="Januszkiewicz K."/>
            <person name="Wedrychowicz H."/>
        </authorList>
    </citation>
    <scope>NUCLEOTIDE SEQUENCE [LARGE SCALE GENOMIC DNA]</scope>
    <source>
        <strain evidence="5 6">DSM 3090</strain>
    </source>
</reference>
<dbReference type="GO" id="GO:0031469">
    <property type="term" value="C:bacterial microcompartment"/>
    <property type="evidence" value="ECO:0007669"/>
    <property type="project" value="UniProtKB-SubCell"/>
</dbReference>
<dbReference type="CDD" id="cd07045">
    <property type="entry name" value="BMC_CcmK_like"/>
    <property type="match status" value="1"/>
</dbReference>
<evidence type="ECO:0000256" key="3">
    <source>
        <dbReference type="PROSITE-ProRule" id="PRU01278"/>
    </source>
</evidence>
<dbReference type="PROSITE" id="PS51930">
    <property type="entry name" value="BMC_2"/>
    <property type="match status" value="1"/>
</dbReference>
<evidence type="ECO:0000313" key="5">
    <source>
        <dbReference type="EMBL" id="SHJ56467.1"/>
    </source>
</evidence>
<dbReference type="SUPFAM" id="SSF143414">
    <property type="entry name" value="CcmK-like"/>
    <property type="match status" value="1"/>
</dbReference>
<dbReference type="EMBL" id="FRAD01000004">
    <property type="protein sequence ID" value="SHJ56467.1"/>
    <property type="molecule type" value="Genomic_DNA"/>
</dbReference>
<comment type="similarity">
    <text evidence="3">Belongs to the bacterial microcompartments protein family.</text>
</comment>
<organism evidence="5 6">
    <name type="scientific">Hathewaya proteolytica DSM 3090</name>
    <dbReference type="NCBI Taxonomy" id="1121331"/>
    <lineage>
        <taxon>Bacteria</taxon>
        <taxon>Bacillati</taxon>
        <taxon>Bacillota</taxon>
        <taxon>Clostridia</taxon>
        <taxon>Eubacteriales</taxon>
        <taxon>Clostridiaceae</taxon>
        <taxon>Hathewaya</taxon>
    </lineage>
</organism>
<keyword evidence="6" id="KW-1185">Reference proteome</keyword>
<evidence type="ECO:0000259" key="4">
    <source>
        <dbReference type="PROSITE" id="PS51930"/>
    </source>
</evidence>
<comment type="subcellular location">
    <subcellularLocation>
        <location evidence="1">Bacterial microcompartment</location>
    </subcellularLocation>
</comment>
<evidence type="ECO:0000256" key="1">
    <source>
        <dbReference type="ARBA" id="ARBA00024322"/>
    </source>
</evidence>